<evidence type="ECO:0000313" key="3">
    <source>
        <dbReference type="Proteomes" id="UP000007305"/>
    </source>
</evidence>
<dbReference type="EnsemblPlants" id="Zm00001eb018560_T002">
    <property type="protein sequence ID" value="Zm00001eb018560_P002"/>
    <property type="gene ID" value="Zm00001eb018560"/>
</dbReference>
<sequence length="424" mass="45825">MDPSNNCASDGSGSDGNEDRLVNTSSRGGRLMPSSPTGPQLMSLFNPAVDAGSSGSSLSPSSSGAFDQEALPTPNRVRCLRLVPTNNTIIMEGELLDDDDNEPGNPSGTRRSTFIDNNGPINRVSIVSDLDLVLVGGSRRRRRVSNVQREKRRGMQAPKNNTEVGSSSRQPEPEQRHCLPFYIPTNFLRDPPPPNMNFLEGPPPMSPLPPRNMNFSGGLPPPNMNYVEGPPPTPSWGMTPEGFFLPQNAYAPPAVSYYQPLPEPLEVITRRSSGLYPPPGITIGFPLNREGYAPAPPPPPEPRVRSKVTIKPPPGSEGTSTSAPKQPEQSVPSRATTTSAPPASEGCSSSSARVPTFQWPPTAEEDAFFTEKLYGPSRRRRLPVFQDICPDDETSQPPTPPTSQHPPSPPPRTSQEPPRPRRGP</sequence>
<organism evidence="2 3">
    <name type="scientific">Zea mays</name>
    <name type="common">Maize</name>
    <dbReference type="NCBI Taxonomy" id="4577"/>
    <lineage>
        <taxon>Eukaryota</taxon>
        <taxon>Viridiplantae</taxon>
        <taxon>Streptophyta</taxon>
        <taxon>Embryophyta</taxon>
        <taxon>Tracheophyta</taxon>
        <taxon>Spermatophyta</taxon>
        <taxon>Magnoliopsida</taxon>
        <taxon>Liliopsida</taxon>
        <taxon>Poales</taxon>
        <taxon>Poaceae</taxon>
        <taxon>PACMAD clade</taxon>
        <taxon>Panicoideae</taxon>
        <taxon>Andropogonodae</taxon>
        <taxon>Andropogoneae</taxon>
        <taxon>Tripsacinae</taxon>
        <taxon>Zea</taxon>
    </lineage>
</organism>
<reference evidence="2" key="3">
    <citation type="submission" date="2021-05" db="UniProtKB">
        <authorList>
            <consortium name="EnsemblPlants"/>
        </authorList>
    </citation>
    <scope>IDENTIFICATION</scope>
    <source>
        <strain evidence="2">cv. B73</strain>
    </source>
</reference>
<feature type="compositionally biased region" description="Pro residues" evidence="1">
    <location>
        <begin position="397"/>
        <end position="412"/>
    </location>
</feature>
<feature type="region of interest" description="Disordered" evidence="1">
    <location>
        <begin position="287"/>
        <end position="424"/>
    </location>
</feature>
<reference evidence="2" key="2">
    <citation type="submission" date="2019-07" db="EMBL/GenBank/DDBJ databases">
        <authorList>
            <person name="Seetharam A."/>
            <person name="Woodhouse M."/>
            <person name="Cannon E."/>
        </authorList>
    </citation>
    <scope>NUCLEOTIDE SEQUENCE [LARGE SCALE GENOMIC DNA]</scope>
    <source>
        <strain evidence="2">cv. B73</strain>
    </source>
</reference>
<feature type="compositionally biased region" description="Polar residues" evidence="1">
    <location>
        <begin position="104"/>
        <end position="117"/>
    </location>
</feature>
<feature type="compositionally biased region" description="Polar residues" evidence="1">
    <location>
        <begin position="317"/>
        <end position="353"/>
    </location>
</feature>
<dbReference type="AlphaFoldDB" id="A0A804LL35"/>
<dbReference type="Proteomes" id="UP000007305">
    <property type="component" value="Chromosome 1"/>
</dbReference>
<feature type="compositionally biased region" description="Basic residues" evidence="1">
    <location>
        <begin position="140"/>
        <end position="154"/>
    </location>
</feature>
<keyword evidence="3" id="KW-1185">Reference proteome</keyword>
<name>A0A804LL35_MAIZE</name>
<feature type="compositionally biased region" description="Polar residues" evidence="1">
    <location>
        <begin position="158"/>
        <end position="170"/>
    </location>
</feature>
<protein>
    <submittedName>
        <fullName evidence="2">Uncharacterized protein</fullName>
    </submittedName>
</protein>
<gene>
    <name evidence="2" type="primary">LOC100279617</name>
</gene>
<dbReference type="InParanoid" id="A0A804LL35"/>
<reference evidence="3" key="1">
    <citation type="submission" date="2015-12" db="EMBL/GenBank/DDBJ databases">
        <title>Update maize B73 reference genome by single molecule sequencing technologies.</title>
        <authorList>
            <consortium name="Maize Genome Sequencing Project"/>
            <person name="Ware D."/>
        </authorList>
    </citation>
    <scope>NUCLEOTIDE SEQUENCE [LARGE SCALE GENOMIC DNA]</scope>
    <source>
        <strain evidence="3">cv. B73</strain>
    </source>
</reference>
<dbReference type="Gramene" id="Zm00001eb018560_T002">
    <property type="protein sequence ID" value="Zm00001eb018560_P002"/>
    <property type="gene ID" value="Zm00001eb018560"/>
</dbReference>
<evidence type="ECO:0007829" key="4">
    <source>
        <dbReference type="PeptideAtlas" id="A0A804LL35"/>
    </source>
</evidence>
<accession>A0A804LL35</accession>
<evidence type="ECO:0000313" key="2">
    <source>
        <dbReference type="EnsemblPlants" id="Zm00001eb018560_P002"/>
    </source>
</evidence>
<evidence type="ECO:0000256" key="1">
    <source>
        <dbReference type="SAM" id="MobiDB-lite"/>
    </source>
</evidence>
<keyword evidence="4" id="KW-1267">Proteomics identification</keyword>
<feature type="region of interest" description="Disordered" evidence="1">
    <location>
        <begin position="95"/>
        <end position="117"/>
    </location>
</feature>
<proteinExistence type="evidence at protein level"/>
<feature type="region of interest" description="Disordered" evidence="1">
    <location>
        <begin position="1"/>
        <end position="70"/>
    </location>
</feature>
<feature type="region of interest" description="Disordered" evidence="1">
    <location>
        <begin position="140"/>
        <end position="176"/>
    </location>
</feature>
<feature type="compositionally biased region" description="Polar residues" evidence="1">
    <location>
        <begin position="1"/>
        <end position="12"/>
    </location>
</feature>
<dbReference type="OrthoDB" id="691849at2759"/>
<feature type="compositionally biased region" description="Low complexity" evidence="1">
    <location>
        <begin position="52"/>
        <end position="64"/>
    </location>
</feature>